<gene>
    <name evidence="2" type="ORF">N177_2845</name>
</gene>
<reference evidence="2 3" key="1">
    <citation type="journal article" date="2014" name="Genome Announc.">
        <title>Draft Genome Sequence of Lutibaculum baratangense Strain AMV1T, Isolated from a Mud Volcano in Andamans, India.</title>
        <authorList>
            <person name="Singh A."/>
            <person name="Sreenivas A."/>
            <person name="Sathyanarayana Reddy G."/>
            <person name="Pinnaka A.K."/>
            <person name="Shivaji S."/>
        </authorList>
    </citation>
    <scope>NUCLEOTIDE SEQUENCE [LARGE SCALE GENOMIC DNA]</scope>
    <source>
        <strain evidence="2 3">AMV1</strain>
    </source>
</reference>
<organism evidence="2 3">
    <name type="scientific">Lutibaculum baratangense AMV1</name>
    <dbReference type="NCBI Taxonomy" id="631454"/>
    <lineage>
        <taxon>Bacteria</taxon>
        <taxon>Pseudomonadati</taxon>
        <taxon>Pseudomonadota</taxon>
        <taxon>Alphaproteobacteria</taxon>
        <taxon>Hyphomicrobiales</taxon>
        <taxon>Tepidamorphaceae</taxon>
        <taxon>Lutibaculum</taxon>
    </lineage>
</organism>
<accession>V4RL14</accession>
<keyword evidence="3" id="KW-1185">Reference proteome</keyword>
<dbReference type="AlphaFoldDB" id="V4RL14"/>
<sequence>MSKTGLRGLVEGLFGKESGRKTETQDSLERAAGVTPTEHRPPGEDALDHGEVQKPGRREPGT</sequence>
<dbReference type="RefSeq" id="WP_023432970.1">
    <property type="nucleotide sequence ID" value="NZ_AWXZ01000037.1"/>
</dbReference>
<proteinExistence type="predicted"/>
<dbReference type="Proteomes" id="UP000017819">
    <property type="component" value="Unassembled WGS sequence"/>
</dbReference>
<feature type="compositionally biased region" description="Basic and acidic residues" evidence="1">
    <location>
        <begin position="17"/>
        <end position="29"/>
    </location>
</feature>
<evidence type="ECO:0000313" key="2">
    <source>
        <dbReference type="EMBL" id="ESR23900.1"/>
    </source>
</evidence>
<feature type="compositionally biased region" description="Basic and acidic residues" evidence="1">
    <location>
        <begin position="37"/>
        <end position="62"/>
    </location>
</feature>
<protein>
    <submittedName>
        <fullName evidence="2">Uncharacterized protein</fullName>
    </submittedName>
</protein>
<feature type="region of interest" description="Disordered" evidence="1">
    <location>
        <begin position="1"/>
        <end position="62"/>
    </location>
</feature>
<evidence type="ECO:0000256" key="1">
    <source>
        <dbReference type="SAM" id="MobiDB-lite"/>
    </source>
</evidence>
<evidence type="ECO:0000313" key="3">
    <source>
        <dbReference type="Proteomes" id="UP000017819"/>
    </source>
</evidence>
<dbReference type="STRING" id="631454.N177_2845"/>
<comment type="caution">
    <text evidence="2">The sequence shown here is derived from an EMBL/GenBank/DDBJ whole genome shotgun (WGS) entry which is preliminary data.</text>
</comment>
<dbReference type="EMBL" id="AWXZ01000037">
    <property type="protein sequence ID" value="ESR23900.1"/>
    <property type="molecule type" value="Genomic_DNA"/>
</dbReference>
<name>V4RL14_9HYPH</name>